<evidence type="ECO:0000313" key="2">
    <source>
        <dbReference type="EMBL" id="MBP5857635.1"/>
    </source>
</evidence>
<proteinExistence type="predicted"/>
<accession>A0A8J7S0H0</accession>
<dbReference type="EMBL" id="JAGMWN010000005">
    <property type="protein sequence ID" value="MBP5857635.1"/>
    <property type="molecule type" value="Genomic_DNA"/>
</dbReference>
<dbReference type="NCBIfam" id="NF040487">
    <property type="entry name" value="T3SS_CigR_fam"/>
    <property type="match status" value="1"/>
</dbReference>
<organism evidence="2 3">
    <name type="scientific">Marivibrio halodurans</name>
    <dbReference type="NCBI Taxonomy" id="2039722"/>
    <lineage>
        <taxon>Bacteria</taxon>
        <taxon>Pseudomonadati</taxon>
        <taxon>Pseudomonadota</taxon>
        <taxon>Alphaproteobacteria</taxon>
        <taxon>Rhodospirillales</taxon>
        <taxon>Rhodospirillaceae</taxon>
        <taxon>Marivibrio</taxon>
    </lineage>
</organism>
<reference evidence="2" key="1">
    <citation type="submission" date="2021-04" db="EMBL/GenBank/DDBJ databases">
        <authorList>
            <person name="Zhang D.-C."/>
        </authorList>
    </citation>
    <scope>NUCLEOTIDE SEQUENCE</scope>
    <source>
        <strain evidence="2">CGMCC 1.15697</strain>
    </source>
</reference>
<dbReference type="AlphaFoldDB" id="A0A8J7S0H0"/>
<dbReference type="Gene3D" id="3.10.450.160">
    <property type="entry name" value="inner membrane protein cigr"/>
    <property type="match status" value="1"/>
</dbReference>
<keyword evidence="3" id="KW-1185">Reference proteome</keyword>
<sequence>MSYPHVFSPRPTTRRVSTAFAGLAVALVLGLTQIPVAQAKNDKAKGVGHSASQGQGGNSTGDRLEDEVIDEVLDGIFGEDERTIIERYAQSHGLKGKSLPPGIAKNVARGKPLPPGIAKRTLPADLSSRLPRLRAGLERIIVGDDVTIIEEGTRVVVDILKDVLRRG</sequence>
<evidence type="ECO:0000313" key="3">
    <source>
        <dbReference type="Proteomes" id="UP000672602"/>
    </source>
</evidence>
<dbReference type="Proteomes" id="UP000672602">
    <property type="component" value="Unassembled WGS sequence"/>
</dbReference>
<dbReference type="RefSeq" id="WP_210682226.1">
    <property type="nucleotide sequence ID" value="NZ_JAGMWN010000005.1"/>
</dbReference>
<evidence type="ECO:0000256" key="1">
    <source>
        <dbReference type="SAM" id="MobiDB-lite"/>
    </source>
</evidence>
<gene>
    <name evidence="2" type="ORF">KAJ83_11495</name>
</gene>
<protein>
    <submittedName>
        <fullName evidence="2">Uncharacterized protein</fullName>
    </submittedName>
</protein>
<feature type="region of interest" description="Disordered" evidence="1">
    <location>
        <begin position="42"/>
        <end position="64"/>
    </location>
</feature>
<comment type="caution">
    <text evidence="2">The sequence shown here is derived from an EMBL/GenBank/DDBJ whole genome shotgun (WGS) entry which is preliminary data.</text>
</comment>
<name>A0A8J7S0H0_9PROT</name>